<gene>
    <name evidence="1" type="ORF">ACFSVM_10765</name>
</gene>
<dbReference type="RefSeq" id="WP_379262032.1">
    <property type="nucleotide sequence ID" value="NZ_JBHUMJ010000002.1"/>
</dbReference>
<dbReference type="Proteomes" id="UP001597540">
    <property type="component" value="Unassembled WGS sequence"/>
</dbReference>
<dbReference type="EMBL" id="JBHUMJ010000002">
    <property type="protein sequence ID" value="MFD2700950.1"/>
    <property type="molecule type" value="Genomic_DNA"/>
</dbReference>
<evidence type="ECO:0000313" key="1">
    <source>
        <dbReference type="EMBL" id="MFD2700950.1"/>
    </source>
</evidence>
<sequence>MQQLLWLPDGTPYFGEPGWTLETAGHTAKAEITVRGKNNSD</sequence>
<name>A0ABW5SNH7_9BACL</name>
<organism evidence="1 2">
    <name type="scientific">Paenibacillus shunpengii</name>
    <dbReference type="NCBI Taxonomy" id="2054424"/>
    <lineage>
        <taxon>Bacteria</taxon>
        <taxon>Bacillati</taxon>
        <taxon>Bacillota</taxon>
        <taxon>Bacilli</taxon>
        <taxon>Bacillales</taxon>
        <taxon>Paenibacillaceae</taxon>
        <taxon>Paenibacillus</taxon>
    </lineage>
</organism>
<evidence type="ECO:0000313" key="2">
    <source>
        <dbReference type="Proteomes" id="UP001597540"/>
    </source>
</evidence>
<keyword evidence="2" id="KW-1185">Reference proteome</keyword>
<comment type="caution">
    <text evidence="1">The sequence shown here is derived from an EMBL/GenBank/DDBJ whole genome shotgun (WGS) entry which is preliminary data.</text>
</comment>
<reference evidence="2" key="1">
    <citation type="journal article" date="2019" name="Int. J. Syst. Evol. Microbiol.">
        <title>The Global Catalogue of Microorganisms (GCM) 10K type strain sequencing project: providing services to taxonomists for standard genome sequencing and annotation.</title>
        <authorList>
            <consortium name="The Broad Institute Genomics Platform"/>
            <consortium name="The Broad Institute Genome Sequencing Center for Infectious Disease"/>
            <person name="Wu L."/>
            <person name="Ma J."/>
        </authorList>
    </citation>
    <scope>NUCLEOTIDE SEQUENCE [LARGE SCALE GENOMIC DNA]</scope>
    <source>
        <strain evidence="2">KCTC 33849</strain>
    </source>
</reference>
<proteinExistence type="predicted"/>
<protein>
    <submittedName>
        <fullName evidence="1">Uncharacterized protein</fullName>
    </submittedName>
</protein>
<accession>A0ABW5SNH7</accession>